<sequence length="279" mass="31663">MKQFKLNNGVLMPAFGLGTFRVEPGESAYETVLSALKMGYRHIDTAIMYGNESDVGKAIRDSLIPREEIFVTSKIAKHYLGDKSLIMKALDESLERLNIGYIDLMLIHWPNQDDAMNQLVWSVLESYYEAKKFRAIGVSNFQKHHLTALLKNVKIKPQVNQVECHPLLNQTALHKFLVEHDIQMTSYGPFAKGKVFEGQTFEALTEIAKDYGATVSQVIIAWGLMRNIVMIPKSVHEERLLENFKGQELVLSASDIEKINGLNRGSRLYTDPDNNTIYL</sequence>
<protein>
    <submittedName>
        <fullName evidence="8">Aldo/keto reductase</fullName>
    </submittedName>
</protein>
<reference evidence="9" key="1">
    <citation type="submission" date="2014-05" db="EMBL/GenBank/DDBJ databases">
        <authorList>
            <person name="Kube M."/>
        </authorList>
    </citation>
    <scope>NUCLEOTIDE SEQUENCE [LARGE SCALE GENOMIC DNA]</scope>
</reference>
<dbReference type="GO" id="GO:0016616">
    <property type="term" value="F:oxidoreductase activity, acting on the CH-OH group of donors, NAD or NADP as acceptor"/>
    <property type="evidence" value="ECO:0007669"/>
    <property type="project" value="UniProtKB-ARBA"/>
</dbReference>
<dbReference type="InterPro" id="IPR023210">
    <property type="entry name" value="NADP_OxRdtase_dom"/>
</dbReference>
<dbReference type="STRING" id="35623.Aocu_10590"/>
<gene>
    <name evidence="8" type="ORF">Aocu_10590</name>
</gene>
<keyword evidence="9" id="KW-1185">Reference proteome</keyword>
<dbReference type="PANTHER" id="PTHR43827:SF3">
    <property type="entry name" value="NADP-DEPENDENT OXIDOREDUCTASE DOMAIN-CONTAINING PROTEIN"/>
    <property type="match status" value="1"/>
</dbReference>
<dbReference type="OrthoDB" id="9804790at2"/>
<feature type="domain" description="NADP-dependent oxidoreductase" evidence="7">
    <location>
        <begin position="16"/>
        <end position="263"/>
    </location>
</feature>
<dbReference type="AlphaFoldDB" id="A0A061AJG2"/>
<feature type="site" description="Lowers pKa of active site Tyr" evidence="6">
    <location>
        <position position="74"/>
    </location>
</feature>
<evidence type="ECO:0000256" key="5">
    <source>
        <dbReference type="PIRSR" id="PIRSR000097-2"/>
    </source>
</evidence>
<keyword evidence="3" id="KW-0560">Oxidoreductase</keyword>
<dbReference type="KEGG" id="aoc:Aocu_10590"/>
<dbReference type="Proteomes" id="UP000032434">
    <property type="component" value="Chromosome 1"/>
</dbReference>
<dbReference type="FunCoup" id="A0A061AJG2">
    <property type="interactions" value="201"/>
</dbReference>
<evidence type="ECO:0000313" key="8">
    <source>
        <dbReference type="EMBL" id="CDR31132.1"/>
    </source>
</evidence>
<keyword evidence="2" id="KW-0521">NADP</keyword>
<dbReference type="HOGENOM" id="CLU_023205_0_1_14"/>
<feature type="active site" description="Proton donor" evidence="4">
    <location>
        <position position="49"/>
    </location>
</feature>
<name>A0A061AJG2_9MOLU</name>
<feature type="binding site" evidence="5">
    <location>
        <position position="108"/>
    </location>
    <ligand>
        <name>substrate</name>
    </ligand>
</feature>
<dbReference type="FunFam" id="3.20.20.100:FF:000002">
    <property type="entry name" value="2,5-diketo-D-gluconic acid reductase A"/>
    <property type="match status" value="1"/>
</dbReference>
<dbReference type="Gene3D" id="3.20.20.100">
    <property type="entry name" value="NADP-dependent oxidoreductase domain"/>
    <property type="match status" value="1"/>
</dbReference>
<comment type="similarity">
    <text evidence="1">Belongs to the aldo/keto reductase family.</text>
</comment>
<dbReference type="EMBL" id="LK028559">
    <property type="protein sequence ID" value="CDR31132.1"/>
    <property type="molecule type" value="Genomic_DNA"/>
</dbReference>
<evidence type="ECO:0000259" key="7">
    <source>
        <dbReference type="Pfam" id="PF00248"/>
    </source>
</evidence>
<dbReference type="InterPro" id="IPR020471">
    <property type="entry name" value="AKR"/>
</dbReference>
<proteinExistence type="inferred from homology"/>
<dbReference type="Pfam" id="PF00248">
    <property type="entry name" value="Aldo_ket_red"/>
    <property type="match status" value="1"/>
</dbReference>
<dbReference type="InterPro" id="IPR036812">
    <property type="entry name" value="NAD(P)_OxRdtase_dom_sf"/>
</dbReference>
<accession>A0A061AJG2</accession>
<dbReference type="PIRSF" id="PIRSF000097">
    <property type="entry name" value="AKR"/>
    <property type="match status" value="1"/>
</dbReference>
<dbReference type="PATRIC" id="fig|35623.3.peg.1059"/>
<evidence type="ECO:0000256" key="3">
    <source>
        <dbReference type="ARBA" id="ARBA00023002"/>
    </source>
</evidence>
<evidence type="ECO:0000256" key="4">
    <source>
        <dbReference type="PIRSR" id="PIRSR000097-1"/>
    </source>
</evidence>
<dbReference type="InterPro" id="IPR018170">
    <property type="entry name" value="Aldo/ket_reductase_CS"/>
</dbReference>
<evidence type="ECO:0000256" key="2">
    <source>
        <dbReference type="ARBA" id="ARBA00022857"/>
    </source>
</evidence>
<dbReference type="InParanoid" id="A0A061AJG2"/>
<organism evidence="8 9">
    <name type="scientific">Acholeplasma oculi</name>
    <dbReference type="NCBI Taxonomy" id="35623"/>
    <lineage>
        <taxon>Bacteria</taxon>
        <taxon>Bacillati</taxon>
        <taxon>Mycoplasmatota</taxon>
        <taxon>Mollicutes</taxon>
        <taxon>Acholeplasmatales</taxon>
        <taxon>Acholeplasmataceae</taxon>
        <taxon>Acholeplasma</taxon>
    </lineage>
</organism>
<evidence type="ECO:0000313" key="9">
    <source>
        <dbReference type="Proteomes" id="UP000032434"/>
    </source>
</evidence>
<evidence type="ECO:0000256" key="6">
    <source>
        <dbReference type="PIRSR" id="PIRSR000097-3"/>
    </source>
</evidence>
<dbReference type="RefSeq" id="WP_052670090.1">
    <property type="nucleotide sequence ID" value="NZ_FUZK01000001.1"/>
</dbReference>
<dbReference type="PANTHER" id="PTHR43827">
    <property type="entry name" value="2,5-DIKETO-D-GLUCONIC ACID REDUCTASE"/>
    <property type="match status" value="1"/>
</dbReference>
<evidence type="ECO:0000256" key="1">
    <source>
        <dbReference type="ARBA" id="ARBA00007905"/>
    </source>
</evidence>
<dbReference type="SUPFAM" id="SSF51430">
    <property type="entry name" value="NAD(P)-linked oxidoreductase"/>
    <property type="match status" value="1"/>
</dbReference>
<dbReference type="PROSITE" id="PS00798">
    <property type="entry name" value="ALDOKETO_REDUCTASE_1"/>
    <property type="match status" value="1"/>
</dbReference>
<dbReference type="PROSITE" id="PS00062">
    <property type="entry name" value="ALDOKETO_REDUCTASE_2"/>
    <property type="match status" value="1"/>
</dbReference>
<dbReference type="PRINTS" id="PR00069">
    <property type="entry name" value="ALDKETRDTASE"/>
</dbReference>